<reference evidence="2 3" key="1">
    <citation type="submission" date="2019-05" db="EMBL/GenBank/DDBJ databases">
        <title>Verrucobacter flavum gen. nov., sp. nov. a new member of the family Verrucomicrobiaceae.</title>
        <authorList>
            <person name="Szuroczki S."/>
            <person name="Abbaszade G."/>
            <person name="Szabo A."/>
            <person name="Felfoldi T."/>
            <person name="Schumann P."/>
            <person name="Boka K."/>
            <person name="Keki Z."/>
            <person name="Toumi M."/>
            <person name="Toth E."/>
        </authorList>
    </citation>
    <scope>NUCLEOTIDE SEQUENCE [LARGE SCALE GENOMIC DNA]</scope>
    <source>
        <strain evidence="2 3">MG-N-17</strain>
    </source>
</reference>
<dbReference type="AlphaFoldDB" id="A0A5R8KJP8"/>
<keyword evidence="2" id="KW-0449">Lipoprotein</keyword>
<comment type="caution">
    <text evidence="2">The sequence shown here is derived from an EMBL/GenBank/DDBJ whole genome shotgun (WGS) entry which is preliminary data.</text>
</comment>
<dbReference type="RefSeq" id="WP_138084835.1">
    <property type="nucleotide sequence ID" value="NZ_VAUV01000002.1"/>
</dbReference>
<feature type="domain" description="Uncharacterized protein TP-0789" evidence="1">
    <location>
        <begin position="125"/>
        <end position="229"/>
    </location>
</feature>
<dbReference type="Gene3D" id="2.50.20.10">
    <property type="entry name" value="Lipoprotein localisation LolA/LolB/LppX"/>
    <property type="match status" value="1"/>
</dbReference>
<dbReference type="InterPro" id="IPR033399">
    <property type="entry name" value="TP_0789-like"/>
</dbReference>
<name>A0A5R8KJP8_9BACT</name>
<accession>A0A5R8KJP8</accession>
<organism evidence="2 3">
    <name type="scientific">Phragmitibacter flavus</name>
    <dbReference type="NCBI Taxonomy" id="2576071"/>
    <lineage>
        <taxon>Bacteria</taxon>
        <taxon>Pseudomonadati</taxon>
        <taxon>Verrucomicrobiota</taxon>
        <taxon>Verrucomicrobiia</taxon>
        <taxon>Verrucomicrobiales</taxon>
        <taxon>Verrucomicrobiaceae</taxon>
        <taxon>Phragmitibacter</taxon>
    </lineage>
</organism>
<dbReference type="Proteomes" id="UP000306196">
    <property type="component" value="Unassembled WGS sequence"/>
</dbReference>
<dbReference type="Pfam" id="PF17131">
    <property type="entry name" value="LolA_like"/>
    <property type="match status" value="1"/>
</dbReference>
<evidence type="ECO:0000313" key="3">
    <source>
        <dbReference type="Proteomes" id="UP000306196"/>
    </source>
</evidence>
<evidence type="ECO:0000259" key="1">
    <source>
        <dbReference type="Pfam" id="PF17131"/>
    </source>
</evidence>
<dbReference type="OrthoDB" id="186069at2"/>
<protein>
    <submittedName>
        <fullName evidence="2">Outer membrane lipoprotein-sorting protein</fullName>
    </submittedName>
</protein>
<keyword evidence="3" id="KW-1185">Reference proteome</keyword>
<proteinExistence type="predicted"/>
<evidence type="ECO:0000313" key="2">
    <source>
        <dbReference type="EMBL" id="TLD72480.1"/>
    </source>
</evidence>
<sequence length="246" mass="26911">MFSSICLSVSLKQRFAAGLGFVVLFLLGGGMAGAQEPFPDGNKVLEMVRMSQAMQELPKLTGRLRNDVPDDGVKHPFELTMAGGKILFSFKNPVEVIELDLAAGGTKLNRSVGGKNAAVAEGAYGTPVRGTSVNYEDLSMRFLYWPGAKVMGSATVSSMNCWVVRVVNPDRRGPYHTVDVWVHKDSGAIAKMEAHDRSAKKVKSFSVKKGQRYKKAWILKQMQVESHDPASGKVNGRTYMDIDDPK</sequence>
<dbReference type="EMBL" id="VAUV01000002">
    <property type="protein sequence ID" value="TLD72480.1"/>
    <property type="molecule type" value="Genomic_DNA"/>
</dbReference>
<gene>
    <name evidence="2" type="ORF">FEM03_03755</name>
</gene>